<gene>
    <name evidence="1" type="ORF">L227DRAFT_251954</name>
</gene>
<proteinExistence type="predicted"/>
<sequence length="92" mass="10364">MHIDHLHHIQARIRLLNALSLREWDDTMGPALSFPLAHLWHRCRKPTSIRSGCAARSAGFNRLSPGLQERVVLGELSGLPLPRSLSRRSQPV</sequence>
<organism evidence="1 2">
    <name type="scientific">Lentinus tigrinus ALCF2SS1-6</name>
    <dbReference type="NCBI Taxonomy" id="1328759"/>
    <lineage>
        <taxon>Eukaryota</taxon>
        <taxon>Fungi</taxon>
        <taxon>Dikarya</taxon>
        <taxon>Basidiomycota</taxon>
        <taxon>Agaricomycotina</taxon>
        <taxon>Agaricomycetes</taxon>
        <taxon>Polyporales</taxon>
        <taxon>Polyporaceae</taxon>
        <taxon>Lentinus</taxon>
    </lineage>
</organism>
<evidence type="ECO:0000313" key="2">
    <source>
        <dbReference type="Proteomes" id="UP000313359"/>
    </source>
</evidence>
<protein>
    <submittedName>
        <fullName evidence="1">Uncharacterized protein</fullName>
    </submittedName>
</protein>
<keyword evidence="2" id="KW-1185">Reference proteome</keyword>
<dbReference type="AlphaFoldDB" id="A0A5C2S0A0"/>
<dbReference type="EMBL" id="ML122286">
    <property type="protein sequence ID" value="RPD56757.1"/>
    <property type="molecule type" value="Genomic_DNA"/>
</dbReference>
<dbReference type="Proteomes" id="UP000313359">
    <property type="component" value="Unassembled WGS sequence"/>
</dbReference>
<name>A0A5C2S0A0_9APHY</name>
<accession>A0A5C2S0A0</accession>
<reference evidence="1" key="1">
    <citation type="journal article" date="2018" name="Genome Biol. Evol.">
        <title>Genomics and development of Lentinus tigrinus, a white-rot wood-decaying mushroom with dimorphic fruiting bodies.</title>
        <authorList>
            <person name="Wu B."/>
            <person name="Xu Z."/>
            <person name="Knudson A."/>
            <person name="Carlson A."/>
            <person name="Chen N."/>
            <person name="Kovaka S."/>
            <person name="LaButti K."/>
            <person name="Lipzen A."/>
            <person name="Pennachio C."/>
            <person name="Riley R."/>
            <person name="Schakwitz W."/>
            <person name="Umezawa K."/>
            <person name="Ohm R.A."/>
            <person name="Grigoriev I.V."/>
            <person name="Nagy L.G."/>
            <person name="Gibbons J."/>
            <person name="Hibbett D."/>
        </authorList>
    </citation>
    <scope>NUCLEOTIDE SEQUENCE [LARGE SCALE GENOMIC DNA]</scope>
    <source>
        <strain evidence="1">ALCF2SS1-6</strain>
    </source>
</reference>
<evidence type="ECO:0000313" key="1">
    <source>
        <dbReference type="EMBL" id="RPD56757.1"/>
    </source>
</evidence>